<dbReference type="EMBL" id="JAUJYO010000008">
    <property type="protein sequence ID" value="KAK1309877.1"/>
    <property type="molecule type" value="Genomic_DNA"/>
</dbReference>
<protein>
    <submittedName>
        <fullName evidence="2">22.0 kDa heat shock protein</fullName>
    </submittedName>
</protein>
<dbReference type="Pfam" id="PF00011">
    <property type="entry name" value="HSP20"/>
    <property type="match status" value="1"/>
</dbReference>
<gene>
    <name evidence="2" type="primary">HSP22.0</name>
    <name evidence="2" type="ORF">QJS10_CPA08g00568</name>
</gene>
<sequence>MRPNRDIEDELTVFFTEIDDSFYLVLSNLSGLKKDELDISIGDDGETITVSRGQVFDDAVAAAGDLTVRCEMRIGRFKKEFRIPDGVDLDRIDADLDEDHGILEYSVAFHVSPLGQAT</sequence>
<dbReference type="InterPro" id="IPR008978">
    <property type="entry name" value="HSP20-like_chaperone"/>
</dbReference>
<dbReference type="Proteomes" id="UP001180020">
    <property type="component" value="Unassembled WGS sequence"/>
</dbReference>
<dbReference type="AlphaFoldDB" id="A0AAV9ECY2"/>
<reference evidence="2" key="1">
    <citation type="journal article" date="2023" name="Nat. Commun.">
        <title>Diploid and tetraploid genomes of Acorus and the evolution of monocots.</title>
        <authorList>
            <person name="Ma L."/>
            <person name="Liu K.W."/>
            <person name="Li Z."/>
            <person name="Hsiao Y.Y."/>
            <person name="Qi Y."/>
            <person name="Fu T."/>
            <person name="Tang G.D."/>
            <person name="Zhang D."/>
            <person name="Sun W.H."/>
            <person name="Liu D.K."/>
            <person name="Li Y."/>
            <person name="Chen G.Z."/>
            <person name="Liu X.D."/>
            <person name="Liao X.Y."/>
            <person name="Jiang Y.T."/>
            <person name="Yu X."/>
            <person name="Hao Y."/>
            <person name="Huang J."/>
            <person name="Zhao X.W."/>
            <person name="Ke S."/>
            <person name="Chen Y.Y."/>
            <person name="Wu W.L."/>
            <person name="Hsu J.L."/>
            <person name="Lin Y.F."/>
            <person name="Huang M.D."/>
            <person name="Li C.Y."/>
            <person name="Huang L."/>
            <person name="Wang Z.W."/>
            <person name="Zhao X."/>
            <person name="Zhong W.Y."/>
            <person name="Peng D.H."/>
            <person name="Ahmad S."/>
            <person name="Lan S."/>
            <person name="Zhang J.S."/>
            <person name="Tsai W.C."/>
            <person name="Van de Peer Y."/>
            <person name="Liu Z.J."/>
        </authorList>
    </citation>
    <scope>NUCLEOTIDE SEQUENCE</scope>
    <source>
        <strain evidence="2">CP</strain>
    </source>
</reference>
<feature type="domain" description="SHSP" evidence="1">
    <location>
        <begin position="20"/>
        <end position="107"/>
    </location>
</feature>
<keyword evidence="2" id="KW-0346">Stress response</keyword>
<keyword evidence="3" id="KW-1185">Reference proteome</keyword>
<accession>A0AAV9ECY2</accession>
<dbReference type="SUPFAM" id="SSF49764">
    <property type="entry name" value="HSP20-like chaperones"/>
    <property type="match status" value="1"/>
</dbReference>
<name>A0AAV9ECY2_ACOCL</name>
<proteinExistence type="predicted"/>
<dbReference type="CDD" id="cd06464">
    <property type="entry name" value="ACD_sHsps-like"/>
    <property type="match status" value="1"/>
</dbReference>
<evidence type="ECO:0000313" key="2">
    <source>
        <dbReference type="EMBL" id="KAK1309877.1"/>
    </source>
</evidence>
<reference evidence="2" key="2">
    <citation type="submission" date="2023-06" db="EMBL/GenBank/DDBJ databases">
        <authorList>
            <person name="Ma L."/>
            <person name="Liu K.-W."/>
            <person name="Li Z."/>
            <person name="Hsiao Y.-Y."/>
            <person name="Qi Y."/>
            <person name="Fu T."/>
            <person name="Tang G."/>
            <person name="Zhang D."/>
            <person name="Sun W.-H."/>
            <person name="Liu D.-K."/>
            <person name="Li Y."/>
            <person name="Chen G.-Z."/>
            <person name="Liu X.-D."/>
            <person name="Liao X.-Y."/>
            <person name="Jiang Y.-T."/>
            <person name="Yu X."/>
            <person name="Hao Y."/>
            <person name="Huang J."/>
            <person name="Zhao X.-W."/>
            <person name="Ke S."/>
            <person name="Chen Y.-Y."/>
            <person name="Wu W.-L."/>
            <person name="Hsu J.-L."/>
            <person name="Lin Y.-F."/>
            <person name="Huang M.-D."/>
            <person name="Li C.-Y."/>
            <person name="Huang L."/>
            <person name="Wang Z.-W."/>
            <person name="Zhao X."/>
            <person name="Zhong W.-Y."/>
            <person name="Peng D.-H."/>
            <person name="Ahmad S."/>
            <person name="Lan S."/>
            <person name="Zhang J.-S."/>
            <person name="Tsai W.-C."/>
            <person name="Van De Peer Y."/>
            <person name="Liu Z.-J."/>
        </authorList>
    </citation>
    <scope>NUCLEOTIDE SEQUENCE</scope>
    <source>
        <strain evidence="2">CP</strain>
        <tissue evidence="2">Leaves</tissue>
    </source>
</reference>
<evidence type="ECO:0000259" key="1">
    <source>
        <dbReference type="Pfam" id="PF00011"/>
    </source>
</evidence>
<dbReference type="InterPro" id="IPR002068">
    <property type="entry name" value="A-crystallin/Hsp20_dom"/>
</dbReference>
<dbReference type="Gene3D" id="2.60.40.790">
    <property type="match status" value="1"/>
</dbReference>
<evidence type="ECO:0000313" key="3">
    <source>
        <dbReference type="Proteomes" id="UP001180020"/>
    </source>
</evidence>
<organism evidence="2 3">
    <name type="scientific">Acorus calamus</name>
    <name type="common">Sweet flag</name>
    <dbReference type="NCBI Taxonomy" id="4465"/>
    <lineage>
        <taxon>Eukaryota</taxon>
        <taxon>Viridiplantae</taxon>
        <taxon>Streptophyta</taxon>
        <taxon>Embryophyta</taxon>
        <taxon>Tracheophyta</taxon>
        <taxon>Spermatophyta</taxon>
        <taxon>Magnoliopsida</taxon>
        <taxon>Liliopsida</taxon>
        <taxon>Acoraceae</taxon>
        <taxon>Acorus</taxon>
    </lineage>
</organism>
<comment type="caution">
    <text evidence="2">The sequence shown here is derived from an EMBL/GenBank/DDBJ whole genome shotgun (WGS) entry which is preliminary data.</text>
</comment>